<dbReference type="RefSeq" id="WP_277899954.1">
    <property type="nucleotide sequence ID" value="NZ_JAPMUA010000003.1"/>
</dbReference>
<dbReference type="Proteomes" id="UP001153642">
    <property type="component" value="Unassembled WGS sequence"/>
</dbReference>
<organism evidence="2 3">
    <name type="scientific">Galbibacter pacificus</name>
    <dbReference type="NCBI Taxonomy" id="2996052"/>
    <lineage>
        <taxon>Bacteria</taxon>
        <taxon>Pseudomonadati</taxon>
        <taxon>Bacteroidota</taxon>
        <taxon>Flavobacteriia</taxon>
        <taxon>Flavobacteriales</taxon>
        <taxon>Flavobacteriaceae</taxon>
        <taxon>Galbibacter</taxon>
    </lineage>
</organism>
<evidence type="ECO:0000313" key="2">
    <source>
        <dbReference type="EMBL" id="MDG3586134.1"/>
    </source>
</evidence>
<evidence type="ECO:0000256" key="1">
    <source>
        <dbReference type="SAM" id="Phobius"/>
    </source>
</evidence>
<sequence>MKEKYIDLIGMYAAILCLIHCLLAPLLFLFSIGISHNGFIDLGFLCIGGWPVYRIVRGNAPYYLKALVCISLILIATSIAMEMLLHVHTNLIFIGAFGLIVGHLINFRSHKHC</sequence>
<feature type="transmembrane region" description="Helical" evidence="1">
    <location>
        <begin position="63"/>
        <end position="81"/>
    </location>
</feature>
<keyword evidence="3" id="KW-1185">Reference proteome</keyword>
<feature type="transmembrane region" description="Helical" evidence="1">
    <location>
        <begin position="38"/>
        <end position="56"/>
    </location>
</feature>
<keyword evidence="1" id="KW-0472">Membrane</keyword>
<dbReference type="InterPro" id="IPR004891">
    <property type="entry name" value="Mercury-R_MerC"/>
</dbReference>
<name>A0ABT6FSV3_9FLAO</name>
<protein>
    <submittedName>
        <fullName evidence="2">MerC domain-containing protein</fullName>
    </submittedName>
</protein>
<comment type="caution">
    <text evidence="2">The sequence shown here is derived from an EMBL/GenBank/DDBJ whole genome shotgun (WGS) entry which is preliminary data.</text>
</comment>
<feature type="transmembrane region" description="Helical" evidence="1">
    <location>
        <begin position="87"/>
        <end position="107"/>
    </location>
</feature>
<reference evidence="2" key="1">
    <citation type="submission" date="2022-11" db="EMBL/GenBank/DDBJ databases">
        <title>High-quality draft genome sequence of Galbibacter sp. strain CMA-7.</title>
        <authorList>
            <person name="Wei L."/>
            <person name="Dong C."/>
            <person name="Shao Z."/>
        </authorList>
    </citation>
    <scope>NUCLEOTIDE SEQUENCE</scope>
    <source>
        <strain evidence="2">CMA-7</strain>
    </source>
</reference>
<accession>A0ABT6FSV3</accession>
<proteinExistence type="predicted"/>
<keyword evidence="1" id="KW-0812">Transmembrane</keyword>
<evidence type="ECO:0000313" key="3">
    <source>
        <dbReference type="Proteomes" id="UP001153642"/>
    </source>
</evidence>
<feature type="transmembrane region" description="Helical" evidence="1">
    <location>
        <begin position="12"/>
        <end position="32"/>
    </location>
</feature>
<dbReference type="EMBL" id="JAPMUA010000003">
    <property type="protein sequence ID" value="MDG3586134.1"/>
    <property type="molecule type" value="Genomic_DNA"/>
</dbReference>
<keyword evidence="1" id="KW-1133">Transmembrane helix</keyword>
<gene>
    <name evidence="2" type="ORF">OSR52_09660</name>
</gene>
<dbReference type="Pfam" id="PF03203">
    <property type="entry name" value="MerC"/>
    <property type="match status" value="1"/>
</dbReference>